<dbReference type="SUPFAM" id="SSF53098">
    <property type="entry name" value="Ribonuclease H-like"/>
    <property type="match status" value="1"/>
</dbReference>
<dbReference type="CDD" id="cd09272">
    <property type="entry name" value="RNase_HI_RT_Ty1"/>
    <property type="match status" value="1"/>
</dbReference>
<dbReference type="GO" id="GO:0003964">
    <property type="term" value="F:RNA-directed DNA polymerase activity"/>
    <property type="evidence" value="ECO:0007669"/>
    <property type="project" value="UniProtKB-KW"/>
</dbReference>
<dbReference type="Pfam" id="PF25597">
    <property type="entry name" value="SH3_retrovirus"/>
    <property type="match status" value="1"/>
</dbReference>
<proteinExistence type="predicted"/>
<comment type="caution">
    <text evidence="20">The sequence shown here is derived from an EMBL/GenBank/DDBJ whole genome shotgun (WGS) entry which is preliminary data.</text>
</comment>
<dbReference type="Gene3D" id="3.30.420.10">
    <property type="entry name" value="Ribonuclease H-like superfamily/Ribonuclease H"/>
    <property type="match status" value="1"/>
</dbReference>
<keyword evidence="5" id="KW-0479">Metal-binding</keyword>
<feature type="compositionally biased region" description="Low complexity" evidence="18">
    <location>
        <begin position="491"/>
        <end position="501"/>
    </location>
</feature>
<keyword evidence="7" id="KW-0064">Aspartyl protease</keyword>
<keyword evidence="14" id="KW-0548">Nucleotidyltransferase</keyword>
<evidence type="ECO:0000256" key="4">
    <source>
        <dbReference type="ARBA" id="ARBA00022722"/>
    </source>
</evidence>
<evidence type="ECO:0000256" key="16">
    <source>
        <dbReference type="ARBA" id="ARBA00023172"/>
    </source>
</evidence>
<keyword evidence="9" id="KW-0378">Hydrolase</keyword>
<dbReference type="InterPro" id="IPR012337">
    <property type="entry name" value="RNaseH-like_sf"/>
</dbReference>
<keyword evidence="17" id="KW-0511">Multifunctional enzyme</keyword>
<keyword evidence="16" id="KW-0233">DNA recombination</keyword>
<evidence type="ECO:0000256" key="1">
    <source>
        <dbReference type="ARBA" id="ARBA00002180"/>
    </source>
</evidence>
<dbReference type="GO" id="GO:0003887">
    <property type="term" value="F:DNA-directed DNA polymerase activity"/>
    <property type="evidence" value="ECO:0007669"/>
    <property type="project" value="UniProtKB-KW"/>
</dbReference>
<evidence type="ECO:0000256" key="6">
    <source>
        <dbReference type="ARBA" id="ARBA00022741"/>
    </source>
</evidence>
<feature type="region of interest" description="Disordered" evidence="18">
    <location>
        <begin position="482"/>
        <end position="502"/>
    </location>
</feature>
<reference evidence="20" key="1">
    <citation type="submission" date="2023-03" db="EMBL/GenBank/DDBJ databases">
        <title>Chromosome-scale reference genome and RAD-based genetic map of yellow starthistle (Centaurea solstitialis) reveal putative structural variation and QTLs associated with invader traits.</title>
        <authorList>
            <person name="Reatini B."/>
            <person name="Cang F.A."/>
            <person name="Jiang Q."/>
            <person name="Mckibben M.T.W."/>
            <person name="Barker M.S."/>
            <person name="Rieseberg L.H."/>
            <person name="Dlugosch K.M."/>
        </authorList>
    </citation>
    <scope>NUCLEOTIDE SEQUENCE</scope>
    <source>
        <strain evidence="20">CAN-66</strain>
        <tissue evidence="20">Leaf</tissue>
    </source>
</reference>
<dbReference type="InterPro" id="IPR039537">
    <property type="entry name" value="Retrotran_Ty1/copia-like"/>
</dbReference>
<keyword evidence="14" id="KW-0239">DNA-directed DNA polymerase</keyword>
<keyword evidence="14" id="KW-0808">Transferase</keyword>
<dbReference type="InterPro" id="IPR025724">
    <property type="entry name" value="GAG-pre-integrase_dom"/>
</dbReference>
<evidence type="ECO:0000256" key="3">
    <source>
        <dbReference type="ARBA" id="ARBA00022670"/>
    </source>
</evidence>
<evidence type="ECO:0000256" key="14">
    <source>
        <dbReference type="ARBA" id="ARBA00022932"/>
    </source>
</evidence>
<evidence type="ECO:0000256" key="13">
    <source>
        <dbReference type="ARBA" id="ARBA00022918"/>
    </source>
</evidence>
<evidence type="ECO:0000256" key="15">
    <source>
        <dbReference type="ARBA" id="ARBA00023113"/>
    </source>
</evidence>
<keyword evidence="15" id="KW-0917">Virion maturation</keyword>
<dbReference type="GO" id="GO:0003676">
    <property type="term" value="F:nucleic acid binding"/>
    <property type="evidence" value="ECO:0007669"/>
    <property type="project" value="InterPro"/>
</dbReference>
<evidence type="ECO:0000256" key="12">
    <source>
        <dbReference type="ARBA" id="ARBA00022908"/>
    </source>
</evidence>
<dbReference type="GO" id="GO:0006508">
    <property type="term" value="P:proteolysis"/>
    <property type="evidence" value="ECO:0007669"/>
    <property type="project" value="UniProtKB-KW"/>
</dbReference>
<dbReference type="GO" id="GO:0004190">
    <property type="term" value="F:aspartic-type endopeptidase activity"/>
    <property type="evidence" value="ECO:0007669"/>
    <property type="project" value="UniProtKB-KW"/>
</dbReference>
<evidence type="ECO:0000313" key="21">
    <source>
        <dbReference type="Proteomes" id="UP001172457"/>
    </source>
</evidence>
<evidence type="ECO:0000256" key="10">
    <source>
        <dbReference type="ARBA" id="ARBA00022840"/>
    </source>
</evidence>
<dbReference type="InterPro" id="IPR043502">
    <property type="entry name" value="DNA/RNA_pol_sf"/>
</dbReference>
<sequence>MTGRKELLFNYKEEYGVSVKFGNNDLAPVVGQGDIVCNNITIQNVAHVVGLNHNLFSIGKFCDKDLEVNFKKHRCAVRTEEGRELLVGSRPTNLYSIKLRHMLAKNSKCLISKTSFHQSLLWHRRLSQLNYRYIDRLDKQQLVSGIPMIKFDTEQICSGCVQGKMKRASHPPKPEQGSKSPLSLIHMDLCAPMKIVSLAGKKYVLVIVDDFSRYTWTKFLKTMDETSELIINFIKAVQVQLKLPVQTVRTDNGTEFKNQVLKGFYNSLGITQIFSAARTPEQNGAVERRNRTLVEAARSMLTQSQLPQYLWAEAVNTACYTQNRSIIHRRFGKTPYHLLFGRIPNVDYFKVFGCPCFVLNETENRGKFGTKSDEMIFVGYSDCSVAYRVMNKKLRVVYESVNVKFDPLVEISSSTSTTTDQCILISFFINHSSSIYNCVRFMFEYFYDDLYGTNQASTSATGLSSTPSSSALTSFEVTPVSSPTAHDVNISESSGLSSPTSEAVVAPLLPESDLLDTSSHELSDHPESVSTQPLLVDVIPDHLSVNDQTPLPHTAKWTKDHPIELIIGDPTSSVQTRAAIANECNFSVFLSAIEPTRVSDVLQDSDWVTAMQEELNQFSALKVWRLVKLPKHKSVIDTKWLFKNKRDANNIIVRNKARLVAKGYRQQEGIDYDETFAPVARLEAIRMFLAYAAYKDFTVFQMDVKTAFLYGHLKEEVYVSQPEGFVDQEHPDYVYVLDKALYGLKQAPRAWYDELSKHLLSKGFKKGSVDSTLFLMKEGELIVVIQIYVDDIIFGSTSRELCKKFEMVMTEEFKMSMMGEINFFLGLQVRQFSDGIFINQSKYIFDLLKKYDMSRCNSIGTPMATGNSIGPDHEGKDVDLRNYRSMVGSLMYLTTSRPDIMFATCVCARYQAKPKESHLAAVKRIFRYLKGTPYYGIWYPKGLGFELQAYTDADYGGCNMDWKSTSGHLQFLGNKLVSWASKKQQCVSTSTAESEYVAAASCFSQSQLRDYGLEYKKIPIYCDSKSAIAISANPVQHSKTKYIDIRYHFLKDNVEKENIELYFVNTEFQLADLFTKALDEKSILVVVVLCEFCIRFPVSTTPVAMVVPDVLSVQSTQHDPSIDADRQLLQSSLFLPSVSNNVSFNPHAKMGAPVITAILRNHPLYTVLTKTIQFP</sequence>
<dbReference type="GO" id="GO:0046872">
    <property type="term" value="F:metal ion binding"/>
    <property type="evidence" value="ECO:0007669"/>
    <property type="project" value="UniProtKB-KW"/>
</dbReference>
<comment type="function">
    <text evidence="1">The aspartyl protease (PR) mediates the proteolytic cleavages of the Gag and Gag-Pol polyproteins after assembly of the VLP.</text>
</comment>
<dbReference type="Pfam" id="PF22936">
    <property type="entry name" value="Pol_BBD"/>
    <property type="match status" value="1"/>
</dbReference>
<dbReference type="Pfam" id="PF07727">
    <property type="entry name" value="RVT_2"/>
    <property type="match status" value="1"/>
</dbReference>
<keyword evidence="3" id="KW-0645">Protease</keyword>
<dbReference type="InterPro" id="IPR057670">
    <property type="entry name" value="SH3_retrovirus"/>
</dbReference>
<keyword evidence="4" id="KW-0540">Nuclease</keyword>
<protein>
    <recommendedName>
        <fullName evidence="19">Integrase catalytic domain-containing protein</fullName>
    </recommendedName>
</protein>
<keyword evidence="10" id="KW-0067">ATP-binding</keyword>
<dbReference type="AlphaFoldDB" id="A0AA38SN87"/>
<keyword evidence="12" id="KW-0229">DNA integration</keyword>
<evidence type="ECO:0000256" key="8">
    <source>
        <dbReference type="ARBA" id="ARBA00022759"/>
    </source>
</evidence>
<dbReference type="SUPFAM" id="SSF56672">
    <property type="entry name" value="DNA/RNA polymerases"/>
    <property type="match status" value="1"/>
</dbReference>
<keyword evidence="11" id="KW-0460">Magnesium</keyword>
<evidence type="ECO:0000256" key="2">
    <source>
        <dbReference type="ARBA" id="ARBA00022612"/>
    </source>
</evidence>
<evidence type="ECO:0000256" key="9">
    <source>
        <dbReference type="ARBA" id="ARBA00022801"/>
    </source>
</evidence>
<evidence type="ECO:0000256" key="18">
    <source>
        <dbReference type="SAM" id="MobiDB-lite"/>
    </source>
</evidence>
<dbReference type="GO" id="GO:0005524">
    <property type="term" value="F:ATP binding"/>
    <property type="evidence" value="ECO:0007669"/>
    <property type="project" value="UniProtKB-KW"/>
</dbReference>
<feature type="domain" description="Integrase catalytic" evidence="19">
    <location>
        <begin position="177"/>
        <end position="343"/>
    </location>
</feature>
<keyword evidence="6" id="KW-0547">Nucleotide-binding</keyword>
<keyword evidence="2" id="KW-1188">Viral release from host cell</keyword>
<dbReference type="Pfam" id="PF13976">
    <property type="entry name" value="gag_pre-integrs"/>
    <property type="match status" value="1"/>
</dbReference>
<keyword evidence="8" id="KW-0255">Endonuclease</keyword>
<dbReference type="GO" id="GO:0015074">
    <property type="term" value="P:DNA integration"/>
    <property type="evidence" value="ECO:0007669"/>
    <property type="project" value="UniProtKB-KW"/>
</dbReference>
<dbReference type="Proteomes" id="UP001172457">
    <property type="component" value="Chromosome 8"/>
</dbReference>
<dbReference type="InterPro" id="IPR001584">
    <property type="entry name" value="Integrase_cat-core"/>
</dbReference>
<dbReference type="InterPro" id="IPR013103">
    <property type="entry name" value="RVT_2"/>
</dbReference>
<evidence type="ECO:0000256" key="7">
    <source>
        <dbReference type="ARBA" id="ARBA00022750"/>
    </source>
</evidence>
<dbReference type="GO" id="GO:0004519">
    <property type="term" value="F:endonuclease activity"/>
    <property type="evidence" value="ECO:0007669"/>
    <property type="project" value="UniProtKB-KW"/>
</dbReference>
<dbReference type="InterPro" id="IPR036397">
    <property type="entry name" value="RNaseH_sf"/>
</dbReference>
<dbReference type="PANTHER" id="PTHR42648:SF11">
    <property type="entry name" value="TRANSPOSON TY4-P GAG-POL POLYPROTEIN"/>
    <property type="match status" value="1"/>
</dbReference>
<dbReference type="GO" id="GO:0006310">
    <property type="term" value="P:DNA recombination"/>
    <property type="evidence" value="ECO:0007669"/>
    <property type="project" value="UniProtKB-KW"/>
</dbReference>
<evidence type="ECO:0000259" key="19">
    <source>
        <dbReference type="PROSITE" id="PS50994"/>
    </source>
</evidence>
<organism evidence="20 21">
    <name type="scientific">Centaurea solstitialis</name>
    <name type="common">yellow star-thistle</name>
    <dbReference type="NCBI Taxonomy" id="347529"/>
    <lineage>
        <taxon>Eukaryota</taxon>
        <taxon>Viridiplantae</taxon>
        <taxon>Streptophyta</taxon>
        <taxon>Embryophyta</taxon>
        <taxon>Tracheophyta</taxon>
        <taxon>Spermatophyta</taxon>
        <taxon>Magnoliopsida</taxon>
        <taxon>eudicotyledons</taxon>
        <taxon>Gunneridae</taxon>
        <taxon>Pentapetalae</taxon>
        <taxon>asterids</taxon>
        <taxon>campanulids</taxon>
        <taxon>Asterales</taxon>
        <taxon>Asteraceae</taxon>
        <taxon>Carduoideae</taxon>
        <taxon>Cardueae</taxon>
        <taxon>Centaureinae</taxon>
        <taxon>Centaurea</taxon>
    </lineage>
</organism>
<dbReference type="PANTHER" id="PTHR42648">
    <property type="entry name" value="TRANSPOSASE, PUTATIVE-RELATED"/>
    <property type="match status" value="1"/>
</dbReference>
<dbReference type="PROSITE" id="PS50994">
    <property type="entry name" value="INTEGRASE"/>
    <property type="match status" value="1"/>
</dbReference>
<dbReference type="InterPro" id="IPR054722">
    <property type="entry name" value="PolX-like_BBD"/>
</dbReference>
<evidence type="ECO:0000313" key="20">
    <source>
        <dbReference type="EMBL" id="KAJ9539011.1"/>
    </source>
</evidence>
<name>A0AA38SN87_9ASTR</name>
<evidence type="ECO:0000256" key="11">
    <source>
        <dbReference type="ARBA" id="ARBA00022842"/>
    </source>
</evidence>
<keyword evidence="13" id="KW-0695">RNA-directed DNA polymerase</keyword>
<evidence type="ECO:0000256" key="17">
    <source>
        <dbReference type="ARBA" id="ARBA00023268"/>
    </source>
</evidence>
<evidence type="ECO:0000256" key="5">
    <source>
        <dbReference type="ARBA" id="ARBA00022723"/>
    </source>
</evidence>
<accession>A0AA38SN87</accession>
<dbReference type="EMBL" id="JARYMX010000008">
    <property type="protein sequence ID" value="KAJ9539011.1"/>
    <property type="molecule type" value="Genomic_DNA"/>
</dbReference>
<gene>
    <name evidence="20" type="ORF">OSB04_031744</name>
</gene>
<dbReference type="Pfam" id="PF00665">
    <property type="entry name" value="rve"/>
    <property type="match status" value="1"/>
</dbReference>
<keyword evidence="21" id="KW-1185">Reference proteome</keyword>